<evidence type="ECO:0000313" key="11">
    <source>
        <dbReference type="Proteomes" id="UP000283255"/>
    </source>
</evidence>
<dbReference type="NCBIfam" id="TIGR00237">
    <property type="entry name" value="xseA"/>
    <property type="match status" value="1"/>
</dbReference>
<dbReference type="RefSeq" id="WP_119911903.1">
    <property type="nucleotide sequence ID" value="NZ_QZCH01000026.1"/>
</dbReference>
<dbReference type="OrthoDB" id="9802795at2"/>
<keyword evidence="1 5" id="KW-0963">Cytoplasm</keyword>
<dbReference type="InterPro" id="IPR020579">
    <property type="entry name" value="Exonuc_VII_lsu_C"/>
</dbReference>
<reference evidence="10 11" key="2">
    <citation type="submission" date="2019-01" db="EMBL/GenBank/DDBJ databases">
        <title>Motilimonas pumilus sp. nov., isolated from the gut of sea cucumber (Apostichopus japonicus).</title>
        <authorList>
            <person name="Wang F.-Q."/>
            <person name="Ren L.-H."/>
            <person name="Lin Y.-W."/>
            <person name="Sun G.-H."/>
            <person name="Du Z.-J."/>
            <person name="Zhao J.-X."/>
            <person name="Liu X.-J."/>
            <person name="Liu L.-J."/>
        </authorList>
    </citation>
    <scope>NUCLEOTIDE SEQUENCE [LARGE SCALE GENOMIC DNA]</scope>
    <source>
        <strain evidence="10 11">PLHSC7-2</strain>
    </source>
</reference>
<dbReference type="EMBL" id="QZCH01000026">
    <property type="protein sequence ID" value="RJG40250.1"/>
    <property type="molecule type" value="Genomic_DNA"/>
</dbReference>
<evidence type="ECO:0000256" key="7">
    <source>
        <dbReference type="SAM" id="Coils"/>
    </source>
</evidence>
<dbReference type="InterPro" id="IPR025824">
    <property type="entry name" value="OB-fold_nuc-bd_dom"/>
</dbReference>
<keyword evidence="3 5" id="KW-0378">Hydrolase</keyword>
<protein>
    <recommendedName>
        <fullName evidence="5">Exodeoxyribonuclease 7 large subunit</fullName>
        <ecNumber evidence="5">3.1.11.6</ecNumber>
    </recommendedName>
    <alternativeName>
        <fullName evidence="5">Exodeoxyribonuclease VII large subunit</fullName>
        <shortName evidence="5">Exonuclease VII large subunit</shortName>
    </alternativeName>
</protein>
<dbReference type="GO" id="GO:0003676">
    <property type="term" value="F:nucleic acid binding"/>
    <property type="evidence" value="ECO:0007669"/>
    <property type="project" value="InterPro"/>
</dbReference>
<dbReference type="PANTHER" id="PTHR30008">
    <property type="entry name" value="EXODEOXYRIBONUCLEASE 7 LARGE SUBUNIT"/>
    <property type="match status" value="1"/>
</dbReference>
<dbReference type="Pfam" id="PF02601">
    <property type="entry name" value="Exonuc_VII_L"/>
    <property type="match status" value="1"/>
</dbReference>
<dbReference type="Pfam" id="PF13742">
    <property type="entry name" value="tRNA_anti_2"/>
    <property type="match status" value="1"/>
</dbReference>
<dbReference type="GO" id="GO:0006308">
    <property type="term" value="P:DNA catabolic process"/>
    <property type="evidence" value="ECO:0007669"/>
    <property type="project" value="UniProtKB-UniRule"/>
</dbReference>
<gene>
    <name evidence="5" type="primary">xseA</name>
    <name evidence="10" type="ORF">D1Z90_16525</name>
</gene>
<evidence type="ECO:0000259" key="9">
    <source>
        <dbReference type="Pfam" id="PF13742"/>
    </source>
</evidence>
<dbReference type="HAMAP" id="MF_00378">
    <property type="entry name" value="Exonuc_7_L"/>
    <property type="match status" value="1"/>
</dbReference>
<dbReference type="AlphaFoldDB" id="A0A418YB87"/>
<evidence type="ECO:0000259" key="8">
    <source>
        <dbReference type="Pfam" id="PF02601"/>
    </source>
</evidence>
<sequence>MNSVYSVSHLNRAVKQLLESGLGTVWLSGEISNLAMAASGHWYLTLKDSQAQVKAAMFRGANRKVSFKPANGMQVLVRAKLSLYEPRGDYQLIIESMAPEGDGLLQQEFEQLKMRLAAEGLFANQHKQTLPSMPKSVGIITSATGAALHDIVSVLKRRNPALSIIVYPSQVQGKAATQSLVQALTLANTRNEVDVLVFGRGGGSLEDLWCFNEADVARAIFNSRIPIISAVGHEVDVTISDFVADVRAATPSAAAEILSQSAEQWQQQIRTLENQLVATLQLRLSKHKQTLLHLEQKMQQYSPQTQLQMQSQRCDELTMRLHQSMQRQLTQGDKRLAMAEAKLKQFSPQQTLQQYRLRHQQAKQRLSQAMQVLLSQKQSQQHQQMQQLNTVSPLATLSRGYSISSDKQGKLIRSTAQVNSGERITTQVTDGIITSEVVSKKLTK</sequence>
<comment type="catalytic activity">
    <reaction evidence="5 6">
        <text>Exonucleolytic cleavage in either 5'- to 3'- or 3'- to 5'-direction to yield nucleoside 5'-phosphates.</text>
        <dbReference type="EC" id="3.1.11.6"/>
    </reaction>
</comment>
<dbReference type="InterPro" id="IPR003753">
    <property type="entry name" value="Exonuc_VII_L"/>
</dbReference>
<evidence type="ECO:0000256" key="2">
    <source>
        <dbReference type="ARBA" id="ARBA00022722"/>
    </source>
</evidence>
<dbReference type="PANTHER" id="PTHR30008:SF0">
    <property type="entry name" value="EXODEOXYRIBONUCLEASE 7 LARGE SUBUNIT"/>
    <property type="match status" value="1"/>
</dbReference>
<evidence type="ECO:0000256" key="4">
    <source>
        <dbReference type="ARBA" id="ARBA00022839"/>
    </source>
</evidence>
<keyword evidence="7" id="KW-0175">Coiled coil</keyword>
<keyword evidence="2 5" id="KW-0540">Nuclease</keyword>
<dbReference type="GO" id="GO:0009318">
    <property type="term" value="C:exodeoxyribonuclease VII complex"/>
    <property type="evidence" value="ECO:0007669"/>
    <property type="project" value="UniProtKB-UniRule"/>
</dbReference>
<feature type="coiled-coil region" evidence="7">
    <location>
        <begin position="255"/>
        <end position="297"/>
    </location>
</feature>
<comment type="similarity">
    <text evidence="5 6">Belongs to the XseA family.</text>
</comment>
<dbReference type="CDD" id="cd04489">
    <property type="entry name" value="ExoVII_LU_OBF"/>
    <property type="match status" value="1"/>
</dbReference>
<name>A0A418YB87_9GAMM</name>
<dbReference type="GO" id="GO:0005737">
    <property type="term" value="C:cytoplasm"/>
    <property type="evidence" value="ECO:0007669"/>
    <property type="project" value="UniProtKB-SubCell"/>
</dbReference>
<comment type="caution">
    <text evidence="10">The sequence shown here is derived from an EMBL/GenBank/DDBJ whole genome shotgun (WGS) entry which is preliminary data.</text>
</comment>
<proteinExistence type="inferred from homology"/>
<feature type="domain" description="OB-fold nucleic acid binding" evidence="9">
    <location>
        <begin position="5"/>
        <end position="97"/>
    </location>
</feature>
<evidence type="ECO:0000256" key="6">
    <source>
        <dbReference type="RuleBase" id="RU004355"/>
    </source>
</evidence>
<reference evidence="10 11" key="1">
    <citation type="submission" date="2018-09" db="EMBL/GenBank/DDBJ databases">
        <authorList>
            <person name="Wang F."/>
        </authorList>
    </citation>
    <scope>NUCLEOTIDE SEQUENCE [LARGE SCALE GENOMIC DNA]</scope>
    <source>
        <strain evidence="10 11">PLHSC7-2</strain>
    </source>
</reference>
<keyword evidence="11" id="KW-1185">Reference proteome</keyword>
<dbReference type="EC" id="3.1.11.6" evidence="5"/>
<comment type="function">
    <text evidence="5">Bidirectionally degrades single-stranded DNA into large acid-insoluble oligonucleotides, which are then degraded further into small acid-soluble oligonucleotides.</text>
</comment>
<feature type="domain" description="Exonuclease VII large subunit C-terminal" evidence="8">
    <location>
        <begin position="121"/>
        <end position="435"/>
    </location>
</feature>
<evidence type="ECO:0000256" key="3">
    <source>
        <dbReference type="ARBA" id="ARBA00022801"/>
    </source>
</evidence>
<dbReference type="Proteomes" id="UP000283255">
    <property type="component" value="Unassembled WGS sequence"/>
</dbReference>
<evidence type="ECO:0000256" key="5">
    <source>
        <dbReference type="HAMAP-Rule" id="MF_00378"/>
    </source>
</evidence>
<comment type="subunit">
    <text evidence="5">Heterooligomer composed of large and small subunits.</text>
</comment>
<organism evidence="10 11">
    <name type="scientific">Motilimonas pumila</name>
    <dbReference type="NCBI Taxonomy" id="2303987"/>
    <lineage>
        <taxon>Bacteria</taxon>
        <taxon>Pseudomonadati</taxon>
        <taxon>Pseudomonadota</taxon>
        <taxon>Gammaproteobacteria</taxon>
        <taxon>Alteromonadales</taxon>
        <taxon>Alteromonadales genera incertae sedis</taxon>
        <taxon>Motilimonas</taxon>
    </lineage>
</organism>
<evidence type="ECO:0000313" key="10">
    <source>
        <dbReference type="EMBL" id="RJG40250.1"/>
    </source>
</evidence>
<evidence type="ECO:0000256" key="1">
    <source>
        <dbReference type="ARBA" id="ARBA00022490"/>
    </source>
</evidence>
<accession>A0A418YB87</accession>
<keyword evidence="4 5" id="KW-0269">Exonuclease</keyword>
<comment type="subcellular location">
    <subcellularLocation>
        <location evidence="5 6">Cytoplasm</location>
    </subcellularLocation>
</comment>
<dbReference type="GO" id="GO:0008855">
    <property type="term" value="F:exodeoxyribonuclease VII activity"/>
    <property type="evidence" value="ECO:0007669"/>
    <property type="project" value="UniProtKB-UniRule"/>
</dbReference>